<organism evidence="2 3">
    <name type="scientific">Nostocoides japonicum T1-X7</name>
    <dbReference type="NCBI Taxonomy" id="1194083"/>
    <lineage>
        <taxon>Bacteria</taxon>
        <taxon>Bacillati</taxon>
        <taxon>Actinomycetota</taxon>
        <taxon>Actinomycetes</taxon>
        <taxon>Micrococcales</taxon>
        <taxon>Intrasporangiaceae</taxon>
        <taxon>Nostocoides</taxon>
    </lineage>
</organism>
<feature type="transmembrane region" description="Helical" evidence="1">
    <location>
        <begin position="12"/>
        <end position="31"/>
    </location>
</feature>
<accession>A0A077M8K9</accession>
<evidence type="ECO:0000313" key="3">
    <source>
        <dbReference type="Proteomes" id="UP000035721"/>
    </source>
</evidence>
<protein>
    <submittedName>
        <fullName evidence="2">Uncharacterized protein</fullName>
    </submittedName>
</protein>
<feature type="transmembrane region" description="Helical" evidence="1">
    <location>
        <begin position="37"/>
        <end position="55"/>
    </location>
</feature>
<dbReference type="AlphaFoldDB" id="A0A077M8K9"/>
<dbReference type="Proteomes" id="UP000035721">
    <property type="component" value="Unassembled WGS sequence"/>
</dbReference>
<feature type="transmembrane region" description="Helical" evidence="1">
    <location>
        <begin position="210"/>
        <end position="227"/>
    </location>
</feature>
<dbReference type="EMBL" id="CAJB01000426">
    <property type="protein sequence ID" value="CCH80384.1"/>
    <property type="molecule type" value="Genomic_DNA"/>
</dbReference>
<keyword evidence="3" id="KW-1185">Reference proteome</keyword>
<keyword evidence="1" id="KW-1133">Transmembrane helix</keyword>
<evidence type="ECO:0000256" key="1">
    <source>
        <dbReference type="SAM" id="Phobius"/>
    </source>
</evidence>
<reference evidence="2 3" key="1">
    <citation type="journal article" date="2013" name="ISME J.">
        <title>A metabolic model for members of the genus Tetrasphaera involved in enhanced biological phosphorus removal.</title>
        <authorList>
            <person name="Kristiansen R."/>
            <person name="Nguyen H.T.T."/>
            <person name="Saunders A.M."/>
            <person name="Nielsen J.L."/>
            <person name="Wimmer R."/>
            <person name="Le V.Q."/>
            <person name="McIlroy S.J."/>
            <person name="Petrovski S."/>
            <person name="Seviour R.J."/>
            <person name="Calteau A."/>
            <person name="Nielsen K.L."/>
            <person name="Nielsen P.H."/>
        </authorList>
    </citation>
    <scope>NUCLEOTIDE SEQUENCE [LARGE SCALE GENOMIC DNA]</scope>
    <source>
        <strain evidence="2 3">T1-X7</strain>
    </source>
</reference>
<gene>
    <name evidence="2" type="ORF">BN12_900008</name>
</gene>
<sequence>MAVVTSFRKLLAYGPAVLVSVMLTFMVGAVLPPFVGLGVFIAGLVVMAALLLGFGEDLAVRILCRSRHLSPAEADALAPAVALLCQRGVPMGGLRLLVQDSSVSIAAFGAGRRTLVVSAGLVGAVRDDQLPVDQAAAVLGHGAGVVLSGAVRSDPALEFWTLPWQLVRAFGSALAAPFRRLPLVGLAWKGRLLVALVAAVQAVMADQVGVAGVLLVGCALTYLVGVWERAWVATVRDVGDDRVRESGLGEALSRFLLRCSSSPQMHERVHALSGPARRPQLALVTSAG</sequence>
<comment type="caution">
    <text evidence="2">The sequence shown here is derived from an EMBL/GenBank/DDBJ whole genome shotgun (WGS) entry which is preliminary data.</text>
</comment>
<evidence type="ECO:0000313" key="2">
    <source>
        <dbReference type="EMBL" id="CCH80384.1"/>
    </source>
</evidence>
<keyword evidence="1" id="KW-0472">Membrane</keyword>
<name>A0A077M8K9_9MICO</name>
<dbReference type="STRING" id="1194083.BN12_900008"/>
<proteinExistence type="predicted"/>
<dbReference type="OrthoDB" id="3789766at2"/>
<keyword evidence="1" id="KW-0812">Transmembrane</keyword>
<feature type="transmembrane region" description="Helical" evidence="1">
    <location>
        <begin position="186"/>
        <end position="204"/>
    </location>
</feature>
<dbReference type="RefSeq" id="WP_048552421.1">
    <property type="nucleotide sequence ID" value="NZ_HF570958.1"/>
</dbReference>